<keyword evidence="2" id="KW-0238">DNA-binding</keyword>
<dbReference type="InterPro" id="IPR036390">
    <property type="entry name" value="WH_DNA-bd_sf"/>
</dbReference>
<dbReference type="Pfam" id="PF09860">
    <property type="entry name" value="DUF2087"/>
    <property type="match status" value="1"/>
</dbReference>
<proteinExistence type="predicted"/>
<evidence type="ECO:0000313" key="2">
    <source>
        <dbReference type="EMBL" id="MBP2418363.1"/>
    </source>
</evidence>
<name>A0ABS4ZDT9_9ACTN</name>
<organism evidence="2 3">
    <name type="scientific">Microlunatus capsulatus</name>
    <dbReference type="NCBI Taxonomy" id="99117"/>
    <lineage>
        <taxon>Bacteria</taxon>
        <taxon>Bacillati</taxon>
        <taxon>Actinomycetota</taxon>
        <taxon>Actinomycetes</taxon>
        <taxon>Propionibacteriales</taxon>
        <taxon>Propionibacteriaceae</taxon>
        <taxon>Microlunatus</taxon>
    </lineage>
</organism>
<dbReference type="EMBL" id="JAGIOB010000001">
    <property type="protein sequence ID" value="MBP2418363.1"/>
    <property type="molecule type" value="Genomic_DNA"/>
</dbReference>
<sequence length="193" mass="20396">MSDHLPAPSAALLCRAAQQLSTLADLQRTALLGAVLRLAGAGPGCAVTALADDLGTDLRTTTRHLAALEAAGLVAVQEHRVRPRLEALEETAAALLAALPVTALLAQEPSLDRLFRHGRLTGLPVLARVEERARLADLLVRLLPAGRPLAETEVNGVLATVADDVAAVRRFLVEECRLTRGAGRDYRRVDSGA</sequence>
<dbReference type="SUPFAM" id="SSF46785">
    <property type="entry name" value="Winged helix' DNA-binding domain"/>
    <property type="match status" value="1"/>
</dbReference>
<keyword evidence="3" id="KW-1185">Reference proteome</keyword>
<evidence type="ECO:0000259" key="1">
    <source>
        <dbReference type="Pfam" id="PF09860"/>
    </source>
</evidence>
<evidence type="ECO:0000313" key="3">
    <source>
        <dbReference type="Proteomes" id="UP000758168"/>
    </source>
</evidence>
<feature type="domain" description="DUF2087" evidence="1">
    <location>
        <begin position="130"/>
        <end position="188"/>
    </location>
</feature>
<protein>
    <submittedName>
        <fullName evidence="2">DNA-binding MarR family transcriptional regulator</fullName>
    </submittedName>
</protein>
<comment type="caution">
    <text evidence="2">The sequence shown here is derived from an EMBL/GenBank/DDBJ whole genome shotgun (WGS) entry which is preliminary data.</text>
</comment>
<dbReference type="RefSeq" id="WP_210057806.1">
    <property type="nucleotide sequence ID" value="NZ_BAAAMH010000033.1"/>
</dbReference>
<accession>A0ABS4ZDT9</accession>
<dbReference type="InterPro" id="IPR036388">
    <property type="entry name" value="WH-like_DNA-bd_sf"/>
</dbReference>
<dbReference type="Proteomes" id="UP000758168">
    <property type="component" value="Unassembled WGS sequence"/>
</dbReference>
<dbReference type="Gene3D" id="1.10.10.10">
    <property type="entry name" value="Winged helix-like DNA-binding domain superfamily/Winged helix DNA-binding domain"/>
    <property type="match status" value="1"/>
</dbReference>
<dbReference type="GO" id="GO:0003677">
    <property type="term" value="F:DNA binding"/>
    <property type="evidence" value="ECO:0007669"/>
    <property type="project" value="UniProtKB-KW"/>
</dbReference>
<reference evidence="2 3" key="1">
    <citation type="submission" date="2021-03" db="EMBL/GenBank/DDBJ databases">
        <title>Sequencing the genomes of 1000 actinobacteria strains.</title>
        <authorList>
            <person name="Klenk H.-P."/>
        </authorList>
    </citation>
    <scope>NUCLEOTIDE SEQUENCE [LARGE SCALE GENOMIC DNA]</scope>
    <source>
        <strain evidence="2 3">DSM 12936</strain>
    </source>
</reference>
<dbReference type="Pfam" id="PF12840">
    <property type="entry name" value="HTH_20"/>
    <property type="match status" value="1"/>
</dbReference>
<gene>
    <name evidence="2" type="ORF">JOF54_003285</name>
</gene>
<dbReference type="InterPro" id="IPR018656">
    <property type="entry name" value="DUF2087"/>
</dbReference>